<evidence type="ECO:0000256" key="4">
    <source>
        <dbReference type="ARBA" id="ARBA00022842"/>
    </source>
</evidence>
<dbReference type="InterPro" id="IPR023198">
    <property type="entry name" value="PGP-like_dom2"/>
</dbReference>
<dbReference type="SUPFAM" id="SSF56784">
    <property type="entry name" value="HAD-like"/>
    <property type="match status" value="1"/>
</dbReference>
<evidence type="ECO:0000256" key="1">
    <source>
        <dbReference type="ARBA" id="ARBA00001946"/>
    </source>
</evidence>
<evidence type="ECO:0000313" key="5">
    <source>
        <dbReference type="EMBL" id="MFK4446474.1"/>
    </source>
</evidence>
<protein>
    <submittedName>
        <fullName evidence="5">HAD superfamily hydrolase (TIGR01509 family)</fullName>
    </submittedName>
</protein>
<evidence type="ECO:0000313" key="6">
    <source>
        <dbReference type="Proteomes" id="UP001620514"/>
    </source>
</evidence>
<dbReference type="Gene3D" id="3.40.50.1000">
    <property type="entry name" value="HAD superfamily/HAD-like"/>
    <property type="match status" value="1"/>
</dbReference>
<dbReference type="PANTHER" id="PTHR46193:SF10">
    <property type="entry name" value="6-PHOSPHOGLUCONATE PHOSPHATASE"/>
    <property type="match status" value="1"/>
</dbReference>
<accession>A0ABW8MSZ5</accession>
<evidence type="ECO:0000256" key="3">
    <source>
        <dbReference type="ARBA" id="ARBA00022723"/>
    </source>
</evidence>
<keyword evidence="4" id="KW-0460">Magnesium</keyword>
<dbReference type="EMBL" id="JBIYDN010000026">
    <property type="protein sequence ID" value="MFK4446474.1"/>
    <property type="molecule type" value="Genomic_DNA"/>
</dbReference>
<keyword evidence="3" id="KW-0479">Metal-binding</keyword>
<comment type="cofactor">
    <cofactor evidence="1">
        <name>Mg(2+)</name>
        <dbReference type="ChEBI" id="CHEBI:18420"/>
    </cofactor>
</comment>
<gene>
    <name evidence="5" type="ORF">ABH943_006506</name>
</gene>
<dbReference type="InterPro" id="IPR036412">
    <property type="entry name" value="HAD-like_sf"/>
</dbReference>
<sequence length="239" mass="26344">MSEPAFSPSTPINGAVPFDAVLFDCDGTLVESEPITFRVLSDMLHTAGWKITAQEFSELFLGQSVKSRFDLIRSRTTVVDIEAWYLDYRDRRDQALSREVAATPFVRDVVKHLAWHSVRLAVVSASSRSKIALQLDKVGLTGWFGGHIYSGQHSRRNKPWPDVYLEAASLLGVDIRRCAIVEDSPSGVLAGVSAGATVYAYSPSHREPSQCGRLLAAGAKDVFGDMRMLKRLLTGTRMV</sequence>
<name>A0ABW8MSZ5_9BURK</name>
<dbReference type="SFLD" id="SFLDS00003">
    <property type="entry name" value="Haloacid_Dehalogenase"/>
    <property type="match status" value="1"/>
</dbReference>
<dbReference type="Proteomes" id="UP001620514">
    <property type="component" value="Unassembled WGS sequence"/>
</dbReference>
<organism evidence="5 6">
    <name type="scientific">Caballeronia udeis</name>
    <dbReference type="NCBI Taxonomy" id="1232866"/>
    <lineage>
        <taxon>Bacteria</taxon>
        <taxon>Pseudomonadati</taxon>
        <taxon>Pseudomonadota</taxon>
        <taxon>Betaproteobacteria</taxon>
        <taxon>Burkholderiales</taxon>
        <taxon>Burkholderiaceae</taxon>
        <taxon>Caballeronia</taxon>
    </lineage>
</organism>
<dbReference type="InterPro" id="IPR041492">
    <property type="entry name" value="HAD_2"/>
</dbReference>
<dbReference type="NCBIfam" id="TIGR01509">
    <property type="entry name" value="HAD-SF-IA-v3"/>
    <property type="match status" value="1"/>
</dbReference>
<reference evidence="5 6" key="1">
    <citation type="submission" date="2024-11" db="EMBL/GenBank/DDBJ databases">
        <title>Using genomics to understand microbial adaptation to soil warming.</title>
        <authorList>
            <person name="Deangelis K.M. PhD."/>
        </authorList>
    </citation>
    <scope>NUCLEOTIDE SEQUENCE [LARGE SCALE GENOMIC DNA]</scope>
    <source>
        <strain evidence="5 6">GAS97</strain>
    </source>
</reference>
<dbReference type="InterPro" id="IPR006439">
    <property type="entry name" value="HAD-SF_hydro_IA"/>
</dbReference>
<dbReference type="InterPro" id="IPR051600">
    <property type="entry name" value="Beta-PGM-like"/>
</dbReference>
<dbReference type="Gene3D" id="1.10.150.240">
    <property type="entry name" value="Putative phosphatase, domain 2"/>
    <property type="match status" value="1"/>
</dbReference>
<dbReference type="GO" id="GO:0016787">
    <property type="term" value="F:hydrolase activity"/>
    <property type="evidence" value="ECO:0007669"/>
    <property type="project" value="UniProtKB-KW"/>
</dbReference>
<dbReference type="SFLD" id="SFLDG01129">
    <property type="entry name" value="C1.5:_HAD__Beta-PGM__Phosphata"/>
    <property type="match status" value="1"/>
</dbReference>
<keyword evidence="5" id="KW-0378">Hydrolase</keyword>
<proteinExistence type="inferred from homology"/>
<dbReference type="InterPro" id="IPR023214">
    <property type="entry name" value="HAD_sf"/>
</dbReference>
<evidence type="ECO:0000256" key="2">
    <source>
        <dbReference type="ARBA" id="ARBA00006171"/>
    </source>
</evidence>
<keyword evidence="6" id="KW-1185">Reference proteome</keyword>
<dbReference type="PANTHER" id="PTHR46193">
    <property type="entry name" value="6-PHOSPHOGLUCONATE PHOSPHATASE"/>
    <property type="match status" value="1"/>
</dbReference>
<comment type="similarity">
    <text evidence="2">Belongs to the HAD-like hydrolase superfamily. CbbY/CbbZ/Gph/YieH family.</text>
</comment>
<comment type="caution">
    <text evidence="5">The sequence shown here is derived from an EMBL/GenBank/DDBJ whole genome shotgun (WGS) entry which is preliminary data.</text>
</comment>
<dbReference type="Pfam" id="PF13419">
    <property type="entry name" value="HAD_2"/>
    <property type="match status" value="1"/>
</dbReference>